<organism evidence="2 3">
    <name type="scientific">Candidatus Planktophila vernalis</name>
    <dbReference type="NCBI Taxonomy" id="1884907"/>
    <lineage>
        <taxon>Bacteria</taxon>
        <taxon>Bacillati</taxon>
        <taxon>Actinomycetota</taxon>
        <taxon>Actinomycetes</taxon>
        <taxon>Candidatus Nanopelagicales</taxon>
        <taxon>Candidatus Nanopelagicaceae</taxon>
        <taxon>Candidatus Planktophila</taxon>
    </lineage>
</organism>
<keyword evidence="1" id="KW-0732">Signal</keyword>
<dbReference type="AlphaFoldDB" id="A0A249KRL7"/>
<reference evidence="2 3" key="1">
    <citation type="submission" date="2016-07" db="EMBL/GenBank/DDBJ databases">
        <title>High microdiversification within the ubiquitous acI lineage of Actinobacteria.</title>
        <authorList>
            <person name="Neuenschwander S.M."/>
            <person name="Salcher M."/>
            <person name="Ghai R."/>
            <person name="Pernthaler J."/>
        </authorList>
    </citation>
    <scope>NUCLEOTIDE SEQUENCE [LARGE SCALE GENOMIC DNA]</scope>
    <source>
        <strain evidence="2">MMS-IIA-15</strain>
    </source>
</reference>
<dbReference type="InterPro" id="IPR006059">
    <property type="entry name" value="SBP"/>
</dbReference>
<dbReference type="RefSeq" id="WP_095685370.1">
    <property type="nucleotide sequence ID" value="NZ_CP016776.1"/>
</dbReference>
<evidence type="ECO:0000313" key="3">
    <source>
        <dbReference type="Proteomes" id="UP000217186"/>
    </source>
</evidence>
<feature type="signal peptide" evidence="1">
    <location>
        <begin position="1"/>
        <end position="34"/>
    </location>
</feature>
<protein>
    <submittedName>
        <fullName evidence="2">Raffinose/stachyose/melibiose transport system substrate-binding protein</fullName>
    </submittedName>
</protein>
<evidence type="ECO:0000256" key="1">
    <source>
        <dbReference type="SAM" id="SignalP"/>
    </source>
</evidence>
<dbReference type="Pfam" id="PF01547">
    <property type="entry name" value="SBP_bac_1"/>
    <property type="match status" value="1"/>
</dbReference>
<dbReference type="OrthoDB" id="8317736at2"/>
<dbReference type="KEGG" id="pvn:A7sIIA15_00800"/>
<sequence>MKTKGLSTFASLRAGVVALVATALVITPLAVAHAADAPTFGKACTTEGVSTGQKTTSLICAEGSSGKLTWQRVRLGSSKAAPVASLTPPKGTIEFHHWRGEDKAVLQSIIDKFEAKHPGTKVNQVIMTSGDYGNLALTKISANPKAAAFVTMRGGQFDNFMKAGLLKDLTSQRYAQQNFIQSALTPGTVDGKIYGLPYQSLFNNPIYNAELFTKNGWKVPTTWTQTLAFCKTAKAAGYIPFAWPGATRGNAGQILNSFMMNSAPYATVLKNATDIDKGRADLTIDWFTNIAKQYKQMADAGCFPANATGYTDTVAPADFAAGKAAIYPTGTFGMSSVTKLNPDMKGKMKIMGLITTDAKPYYEGITNNTFILSVNAKASSTDQKIANAFISFLATAPIAQEYAVGTSQHVSVINVDYTANVDLLNTSDIMGKKLLLAPRFLFLNQGVVRDKLEDALIAIVGGADITKTLADTSKIIKQGLGA</sequence>
<dbReference type="PANTHER" id="PTHR43649">
    <property type="entry name" value="ARABINOSE-BINDING PROTEIN-RELATED"/>
    <property type="match status" value="1"/>
</dbReference>
<dbReference type="Gene3D" id="3.40.190.10">
    <property type="entry name" value="Periplasmic binding protein-like II"/>
    <property type="match status" value="2"/>
</dbReference>
<feature type="chain" id="PRO_5013168338" evidence="1">
    <location>
        <begin position="35"/>
        <end position="482"/>
    </location>
</feature>
<dbReference type="Proteomes" id="UP000217186">
    <property type="component" value="Chromosome"/>
</dbReference>
<gene>
    <name evidence="2" type="ORF">A7sIIA15_00800</name>
</gene>
<accession>A0A249KRL7</accession>
<dbReference type="EMBL" id="CP016776">
    <property type="protein sequence ID" value="ASY19453.1"/>
    <property type="molecule type" value="Genomic_DNA"/>
</dbReference>
<proteinExistence type="predicted"/>
<keyword evidence="3" id="KW-1185">Reference proteome</keyword>
<name>A0A249KRL7_9ACTN</name>
<dbReference type="PANTHER" id="PTHR43649:SF12">
    <property type="entry name" value="DIACETYLCHITOBIOSE BINDING PROTEIN DASA"/>
    <property type="match status" value="1"/>
</dbReference>
<evidence type="ECO:0000313" key="2">
    <source>
        <dbReference type="EMBL" id="ASY19453.1"/>
    </source>
</evidence>
<dbReference type="SUPFAM" id="SSF53850">
    <property type="entry name" value="Periplasmic binding protein-like II"/>
    <property type="match status" value="1"/>
</dbReference>
<dbReference type="InterPro" id="IPR050490">
    <property type="entry name" value="Bact_solute-bd_prot1"/>
</dbReference>